<keyword evidence="3" id="KW-1185">Reference proteome</keyword>
<reference evidence="2 3" key="1">
    <citation type="journal article" date="2023" name="Plants (Basel)">
        <title>Bridging the Gap: Combining Genomics and Transcriptomics Approaches to Understand Stylosanthes scabra, an Orphan Legume from the Brazilian Caatinga.</title>
        <authorList>
            <person name="Ferreira-Neto J.R.C."/>
            <person name="da Silva M.D."/>
            <person name="Binneck E."/>
            <person name="de Melo N.F."/>
            <person name="da Silva R.H."/>
            <person name="de Melo A.L.T.M."/>
            <person name="Pandolfi V."/>
            <person name="Bustamante F.O."/>
            <person name="Brasileiro-Vidal A.C."/>
            <person name="Benko-Iseppon A.M."/>
        </authorList>
    </citation>
    <scope>NUCLEOTIDE SEQUENCE [LARGE SCALE GENOMIC DNA]</scope>
    <source>
        <tissue evidence="2">Leaves</tissue>
    </source>
</reference>
<organism evidence="2 3">
    <name type="scientific">Stylosanthes scabra</name>
    <dbReference type="NCBI Taxonomy" id="79078"/>
    <lineage>
        <taxon>Eukaryota</taxon>
        <taxon>Viridiplantae</taxon>
        <taxon>Streptophyta</taxon>
        <taxon>Embryophyta</taxon>
        <taxon>Tracheophyta</taxon>
        <taxon>Spermatophyta</taxon>
        <taxon>Magnoliopsida</taxon>
        <taxon>eudicotyledons</taxon>
        <taxon>Gunneridae</taxon>
        <taxon>Pentapetalae</taxon>
        <taxon>rosids</taxon>
        <taxon>fabids</taxon>
        <taxon>Fabales</taxon>
        <taxon>Fabaceae</taxon>
        <taxon>Papilionoideae</taxon>
        <taxon>50 kb inversion clade</taxon>
        <taxon>dalbergioids sensu lato</taxon>
        <taxon>Dalbergieae</taxon>
        <taxon>Pterocarpus clade</taxon>
        <taxon>Stylosanthes</taxon>
    </lineage>
</organism>
<comment type="caution">
    <text evidence="2">The sequence shown here is derived from an EMBL/GenBank/DDBJ whole genome shotgun (WGS) entry which is preliminary data.</text>
</comment>
<protein>
    <submittedName>
        <fullName evidence="2">Uncharacterized protein</fullName>
    </submittedName>
</protein>
<feature type="compositionally biased region" description="Pro residues" evidence="1">
    <location>
        <begin position="126"/>
        <end position="143"/>
    </location>
</feature>
<name>A0ABU6YJ56_9FABA</name>
<evidence type="ECO:0000256" key="1">
    <source>
        <dbReference type="SAM" id="MobiDB-lite"/>
    </source>
</evidence>
<gene>
    <name evidence="2" type="ORF">PIB30_060168</name>
</gene>
<proteinExistence type="predicted"/>
<evidence type="ECO:0000313" key="3">
    <source>
        <dbReference type="Proteomes" id="UP001341840"/>
    </source>
</evidence>
<sequence>MSLCIFQSTWHRRLCVRSGTISMDVFVRALDRCIYENGVHDCRQCTRAPRYHMMTFGPRLLMAARKCGFTDVSNIDKRLRFCGSSMRMMSHATDIQSAKFDRWKSTMSQMYTFIQRATNTTTPFSMPLPPPPSASLPSRPLPGPATATDAHPGEDRSPHDDLDYI</sequence>
<feature type="region of interest" description="Disordered" evidence="1">
    <location>
        <begin position="122"/>
        <end position="165"/>
    </location>
</feature>
<accession>A0ABU6YJ56</accession>
<feature type="compositionally biased region" description="Basic and acidic residues" evidence="1">
    <location>
        <begin position="151"/>
        <end position="165"/>
    </location>
</feature>
<evidence type="ECO:0000313" key="2">
    <source>
        <dbReference type="EMBL" id="MED6210024.1"/>
    </source>
</evidence>
<dbReference type="EMBL" id="JASCZI010242184">
    <property type="protein sequence ID" value="MED6210024.1"/>
    <property type="molecule type" value="Genomic_DNA"/>
</dbReference>
<dbReference type="Proteomes" id="UP001341840">
    <property type="component" value="Unassembled WGS sequence"/>
</dbReference>